<protein>
    <recommendedName>
        <fullName evidence="1">DUF6688 domain-containing protein</fullName>
    </recommendedName>
</protein>
<dbReference type="RefSeq" id="WP_394834495.1">
    <property type="nucleotide sequence ID" value="NZ_CP089929.1"/>
</dbReference>
<evidence type="ECO:0000259" key="1">
    <source>
        <dbReference type="Pfam" id="PF23543"/>
    </source>
</evidence>
<evidence type="ECO:0000313" key="3">
    <source>
        <dbReference type="Proteomes" id="UP001374803"/>
    </source>
</evidence>
<dbReference type="InterPro" id="IPR056491">
    <property type="entry name" value="DUF6688_C"/>
</dbReference>
<dbReference type="EMBL" id="CP089983">
    <property type="protein sequence ID" value="WXB04853.1"/>
    <property type="molecule type" value="Genomic_DNA"/>
</dbReference>
<organism evidence="2 3">
    <name type="scientific">Pendulispora rubella</name>
    <dbReference type="NCBI Taxonomy" id="2741070"/>
    <lineage>
        <taxon>Bacteria</taxon>
        <taxon>Pseudomonadati</taxon>
        <taxon>Myxococcota</taxon>
        <taxon>Myxococcia</taxon>
        <taxon>Myxococcales</taxon>
        <taxon>Sorangiineae</taxon>
        <taxon>Pendulisporaceae</taxon>
        <taxon>Pendulispora</taxon>
    </lineage>
</organism>
<proteinExistence type="predicted"/>
<sequence>MLAASPLLIGIYSLAMALLFLEWTAAAKAFTATCGHTFSQIPIQPAEGECHYLCSVAAQGHARIVRPERFGIRRGRVILVNRQLAIANAFEDLLHTRWPRFGRFSRAVYDRLGLPVSRYIRARWMADAVYLVMKPAEWAFYVALLLLDSESPEQRIDRMYR</sequence>
<accession>A0ABZ2L1M0</accession>
<gene>
    <name evidence="2" type="ORF">LVJ94_49175</name>
</gene>
<feature type="domain" description="DUF6688" evidence="1">
    <location>
        <begin position="50"/>
        <end position="160"/>
    </location>
</feature>
<name>A0ABZ2L1M0_9BACT</name>
<evidence type="ECO:0000313" key="2">
    <source>
        <dbReference type="EMBL" id="WXB04853.1"/>
    </source>
</evidence>
<dbReference type="Pfam" id="PF23543">
    <property type="entry name" value="DUF6688_C"/>
    <property type="match status" value="1"/>
</dbReference>
<reference evidence="2" key="1">
    <citation type="submission" date="2021-12" db="EMBL/GenBank/DDBJ databases">
        <title>Discovery of the Pendulisporaceae a myxobacterial family with distinct sporulation behavior and unique specialized metabolism.</title>
        <authorList>
            <person name="Garcia R."/>
            <person name="Popoff A."/>
            <person name="Bader C.D."/>
            <person name="Loehr J."/>
            <person name="Walesch S."/>
            <person name="Walt C."/>
            <person name="Boldt J."/>
            <person name="Bunk B."/>
            <person name="Haeckl F.J.F.P.J."/>
            <person name="Gunesch A.P."/>
            <person name="Birkelbach J."/>
            <person name="Nuebel U."/>
            <person name="Pietschmann T."/>
            <person name="Bach T."/>
            <person name="Mueller R."/>
        </authorList>
    </citation>
    <scope>NUCLEOTIDE SEQUENCE</scope>
    <source>
        <strain evidence="2">MSr11367</strain>
    </source>
</reference>
<dbReference type="Proteomes" id="UP001374803">
    <property type="component" value="Chromosome"/>
</dbReference>
<keyword evidence="3" id="KW-1185">Reference proteome</keyword>